<name>A0A975C484_9CAUL</name>
<dbReference type="AlphaFoldDB" id="A0A975C484"/>
<protein>
    <submittedName>
        <fullName evidence="1">Uncharacterized protein</fullName>
    </submittedName>
</protein>
<evidence type="ECO:0000313" key="1">
    <source>
        <dbReference type="EMBL" id="QTC92789.1"/>
    </source>
</evidence>
<gene>
    <name evidence="1" type="ORF">IFJ75_08045</name>
</gene>
<dbReference type="Proteomes" id="UP000663918">
    <property type="component" value="Chromosome"/>
</dbReference>
<evidence type="ECO:0000313" key="2">
    <source>
        <dbReference type="Proteomes" id="UP000663918"/>
    </source>
</evidence>
<organism evidence="1 2">
    <name type="scientific">Brevundimonas goettingensis</name>
    <dbReference type="NCBI Taxonomy" id="2774190"/>
    <lineage>
        <taxon>Bacteria</taxon>
        <taxon>Pseudomonadati</taxon>
        <taxon>Pseudomonadota</taxon>
        <taxon>Alphaproteobacteria</taxon>
        <taxon>Caulobacterales</taxon>
        <taxon>Caulobacteraceae</taxon>
        <taxon>Brevundimonas</taxon>
    </lineage>
</organism>
<keyword evidence="2" id="KW-1185">Reference proteome</keyword>
<dbReference type="EMBL" id="CP062222">
    <property type="protein sequence ID" value="QTC92789.1"/>
    <property type="molecule type" value="Genomic_DNA"/>
</dbReference>
<proteinExistence type="predicted"/>
<accession>A0A975C484</accession>
<sequence length="89" mass="9684">MTPELPADAPAEGRLLTRAEAAEVLSAMGVRMKAATLARLWSTRSDGPPVRHIRSKPYYPRVLLEGWGRAQISELRTGAPPAAKGRRHG</sequence>
<reference evidence="1" key="1">
    <citation type="submission" date="2020-09" db="EMBL/GenBank/DDBJ databases">
        <title>Brevundimonas sp. LVF2 isolated from a puddle in Goettingen, Germany.</title>
        <authorList>
            <person name="Friedrich I."/>
            <person name="Klassen A."/>
            <person name="Hannes N."/>
            <person name="Schneider D."/>
            <person name="Hertel R."/>
            <person name="Daniel R."/>
        </authorList>
    </citation>
    <scope>NUCLEOTIDE SEQUENCE</scope>
    <source>
        <strain evidence="1">LVF2</strain>
    </source>
</reference>
<dbReference type="RefSeq" id="WP_207932068.1">
    <property type="nucleotide sequence ID" value="NZ_CP062222.1"/>
</dbReference>
<dbReference type="KEGG" id="bgoe:IFJ75_08045"/>